<dbReference type="RefSeq" id="WP_053994571.1">
    <property type="nucleotide sequence ID" value="NZ_CP065643.1"/>
</dbReference>
<protein>
    <submittedName>
        <fullName evidence="2">Membrane protein</fullName>
    </submittedName>
</protein>
<dbReference type="AlphaFoldDB" id="A0A0N0CWL8"/>
<dbReference type="Pfam" id="PF12730">
    <property type="entry name" value="ABC2_membrane_4"/>
    <property type="match status" value="1"/>
</dbReference>
<proteinExistence type="predicted"/>
<keyword evidence="1" id="KW-0472">Membrane</keyword>
<feature type="transmembrane region" description="Helical" evidence="1">
    <location>
        <begin position="171"/>
        <end position="192"/>
    </location>
</feature>
<reference evidence="2 3" key="1">
    <citation type="submission" date="2015-07" db="EMBL/GenBank/DDBJ databases">
        <title>Genome sequencing project for genomic taxonomy and phylogenomics of Bacillus-like bacteria.</title>
        <authorList>
            <person name="Liu B."/>
            <person name="Wang J."/>
            <person name="Zhu Y."/>
            <person name="Liu G."/>
            <person name="Chen Q."/>
            <person name="Chen Z."/>
            <person name="Che J."/>
            <person name="Ge C."/>
            <person name="Shi H."/>
            <person name="Pan Z."/>
            <person name="Liu X."/>
        </authorList>
    </citation>
    <scope>NUCLEOTIDE SEQUENCE [LARGE SCALE GENOMIC DNA]</scope>
    <source>
        <strain evidence="2 3">DSM 54</strain>
    </source>
</reference>
<organism evidence="2 3">
    <name type="scientific">Lysinibacillus macroides</name>
    <dbReference type="NCBI Taxonomy" id="33935"/>
    <lineage>
        <taxon>Bacteria</taxon>
        <taxon>Bacillati</taxon>
        <taxon>Bacillota</taxon>
        <taxon>Bacilli</taxon>
        <taxon>Bacillales</taxon>
        <taxon>Bacillaceae</taxon>
        <taxon>Lysinibacillus</taxon>
    </lineage>
</organism>
<dbReference type="STRING" id="33935.ADM90_08665"/>
<name>A0A0N0CWL8_9BACI</name>
<sequence>MNNVIKSEWYKLRKDRSLWTLLIILIVISLSYPLLIIFDEGADTIAVNDFYRQTILGGNNYIIRLVPCVLGGFFISSEYAMGTMKSIVASGNSRVRIYFAKLMVYSIGAILIAFVFPFVFTGAVAIFLHFNGMPTLSYFASTVGLTALYTIAFASIMALFATIFTESGKAIGFMLFFFLLLDSLLYTLSHFFPVFEVVFNSSIFKLFLDIGRIETIHGAELVQLIMMPIITFIVFGILGSIVFQKKEIK</sequence>
<dbReference type="PANTHER" id="PTHR37305">
    <property type="entry name" value="INTEGRAL MEMBRANE PROTEIN-RELATED"/>
    <property type="match status" value="1"/>
</dbReference>
<dbReference type="OrthoDB" id="2388369at2"/>
<evidence type="ECO:0000256" key="1">
    <source>
        <dbReference type="SAM" id="Phobius"/>
    </source>
</evidence>
<dbReference type="EMBL" id="LGCI01000005">
    <property type="protein sequence ID" value="KOY83331.1"/>
    <property type="molecule type" value="Genomic_DNA"/>
</dbReference>
<feature type="transmembrane region" description="Helical" evidence="1">
    <location>
        <begin position="18"/>
        <end position="38"/>
    </location>
</feature>
<feature type="transmembrane region" description="Helical" evidence="1">
    <location>
        <begin position="61"/>
        <end position="81"/>
    </location>
</feature>
<keyword evidence="1" id="KW-0812">Transmembrane</keyword>
<keyword evidence="3" id="KW-1185">Reference proteome</keyword>
<feature type="transmembrane region" description="Helical" evidence="1">
    <location>
        <begin position="221"/>
        <end position="243"/>
    </location>
</feature>
<feature type="transmembrane region" description="Helical" evidence="1">
    <location>
        <begin position="102"/>
        <end position="130"/>
    </location>
</feature>
<dbReference type="PATRIC" id="fig|33935.3.peg.1205"/>
<gene>
    <name evidence="2" type="ORF">ADM90_08665</name>
</gene>
<feature type="transmembrane region" description="Helical" evidence="1">
    <location>
        <begin position="136"/>
        <end position="164"/>
    </location>
</feature>
<accession>A0A0N0CWL8</accession>
<comment type="caution">
    <text evidence="2">The sequence shown here is derived from an EMBL/GenBank/DDBJ whole genome shotgun (WGS) entry which is preliminary data.</text>
</comment>
<evidence type="ECO:0000313" key="3">
    <source>
        <dbReference type="Proteomes" id="UP000037977"/>
    </source>
</evidence>
<dbReference type="PANTHER" id="PTHR37305:SF1">
    <property type="entry name" value="MEMBRANE PROTEIN"/>
    <property type="match status" value="1"/>
</dbReference>
<dbReference type="Proteomes" id="UP000037977">
    <property type="component" value="Unassembled WGS sequence"/>
</dbReference>
<evidence type="ECO:0000313" key="2">
    <source>
        <dbReference type="EMBL" id="KOY83331.1"/>
    </source>
</evidence>
<keyword evidence="1" id="KW-1133">Transmembrane helix</keyword>